<evidence type="ECO:0000256" key="6">
    <source>
        <dbReference type="SAM" id="Phobius"/>
    </source>
</evidence>
<reference evidence="8 9" key="1">
    <citation type="submission" date="2019-12" db="EMBL/GenBank/DDBJ databases">
        <title>Maritimibacter sp. nov. sp. isolated from sea sand.</title>
        <authorList>
            <person name="Kim J."/>
            <person name="Jeong S.E."/>
            <person name="Jung H.S."/>
            <person name="Jeon C.O."/>
        </authorList>
    </citation>
    <scope>NUCLEOTIDE SEQUENCE [LARGE SCALE GENOMIC DNA]</scope>
    <source>
        <strain evidence="8 9">DP07</strain>
    </source>
</reference>
<keyword evidence="5 6" id="KW-0472">Membrane</keyword>
<name>A0A845M3A2_9RHOB</name>
<evidence type="ECO:0000256" key="3">
    <source>
        <dbReference type="ARBA" id="ARBA00022692"/>
    </source>
</evidence>
<feature type="domain" description="Cache" evidence="7">
    <location>
        <begin position="48"/>
        <end position="269"/>
    </location>
</feature>
<evidence type="ECO:0000256" key="2">
    <source>
        <dbReference type="ARBA" id="ARBA00022475"/>
    </source>
</evidence>
<sequence length="364" mass="39314">MNRTQSSQPRIFNALLGSAAIAFVLIAIVLAVPTKSKLENLEFQAQSRAAQHAANSMKVSVSALLAREWQSLGSFSELVDVKDHDSARRVTNAAQRASPGILWAGVAGLDGVVIAGTDGVREGEDVIERKWFQVGLHGRRIGNVYAPHDSRRSDGEDRRFNMSRPILDAAGRTVGVAVYTIRFDWIATHLAESARALDVELAVLDQKGNPLLAFEGFEDDPVATELAGFSYLGAERAARSTSRKSNHVGAYVPALVEGDVPEFGWSMIVRLPAIPPDSILGVAWNSLLVIGLGAFLIIGVVAYLFAAHFLRPLIALIDTADDIASGREAYPEESDSSHEAMVLSRALARVQTTIQGLRFNATEM</sequence>
<dbReference type="GO" id="GO:0005886">
    <property type="term" value="C:plasma membrane"/>
    <property type="evidence" value="ECO:0007669"/>
    <property type="project" value="UniProtKB-SubCell"/>
</dbReference>
<keyword evidence="3 6" id="KW-0812">Transmembrane</keyword>
<evidence type="ECO:0000256" key="1">
    <source>
        <dbReference type="ARBA" id="ARBA00004651"/>
    </source>
</evidence>
<proteinExistence type="predicted"/>
<evidence type="ECO:0000256" key="5">
    <source>
        <dbReference type="ARBA" id="ARBA00023136"/>
    </source>
</evidence>
<dbReference type="Pfam" id="PF02743">
    <property type="entry name" value="dCache_1"/>
    <property type="match status" value="1"/>
</dbReference>
<evidence type="ECO:0000256" key="4">
    <source>
        <dbReference type="ARBA" id="ARBA00022989"/>
    </source>
</evidence>
<gene>
    <name evidence="8" type="ORF">GQE99_04215</name>
</gene>
<protein>
    <submittedName>
        <fullName evidence="8">HAMP domain-containing protein</fullName>
    </submittedName>
</protein>
<organism evidence="8 9">
    <name type="scientific">Maritimibacter harenae</name>
    <dbReference type="NCBI Taxonomy" id="2606218"/>
    <lineage>
        <taxon>Bacteria</taxon>
        <taxon>Pseudomonadati</taxon>
        <taxon>Pseudomonadota</taxon>
        <taxon>Alphaproteobacteria</taxon>
        <taxon>Rhodobacterales</taxon>
        <taxon>Roseobacteraceae</taxon>
        <taxon>Maritimibacter</taxon>
    </lineage>
</organism>
<dbReference type="Proteomes" id="UP000467322">
    <property type="component" value="Unassembled WGS sequence"/>
</dbReference>
<comment type="caution">
    <text evidence="8">The sequence shown here is derived from an EMBL/GenBank/DDBJ whole genome shotgun (WGS) entry which is preliminary data.</text>
</comment>
<dbReference type="EMBL" id="WTUX01000009">
    <property type="protein sequence ID" value="MZR12217.1"/>
    <property type="molecule type" value="Genomic_DNA"/>
</dbReference>
<evidence type="ECO:0000313" key="8">
    <source>
        <dbReference type="EMBL" id="MZR12217.1"/>
    </source>
</evidence>
<dbReference type="InterPro" id="IPR033479">
    <property type="entry name" value="dCache_1"/>
</dbReference>
<dbReference type="RefSeq" id="WP_161350340.1">
    <property type="nucleotide sequence ID" value="NZ_WTUX01000009.1"/>
</dbReference>
<dbReference type="Gene3D" id="3.30.450.20">
    <property type="entry name" value="PAS domain"/>
    <property type="match status" value="1"/>
</dbReference>
<dbReference type="Gene3D" id="6.10.340.10">
    <property type="match status" value="1"/>
</dbReference>
<keyword evidence="2" id="KW-1003">Cell membrane</keyword>
<evidence type="ECO:0000259" key="7">
    <source>
        <dbReference type="Pfam" id="PF02743"/>
    </source>
</evidence>
<keyword evidence="9" id="KW-1185">Reference proteome</keyword>
<accession>A0A845M3A2</accession>
<evidence type="ECO:0000313" key="9">
    <source>
        <dbReference type="Proteomes" id="UP000467322"/>
    </source>
</evidence>
<keyword evidence="4 6" id="KW-1133">Transmembrane helix</keyword>
<comment type="subcellular location">
    <subcellularLocation>
        <location evidence="1">Cell membrane</location>
        <topology evidence="1">Multi-pass membrane protein</topology>
    </subcellularLocation>
</comment>
<feature type="transmembrane region" description="Helical" evidence="6">
    <location>
        <begin position="282"/>
        <end position="306"/>
    </location>
</feature>
<dbReference type="AlphaFoldDB" id="A0A845M3A2"/>